<keyword evidence="3" id="KW-1185">Reference proteome</keyword>
<sequence length="67" mass="8091">MHKVALYISLAFLLYFLAHVYHFSRVFLYLYTLWGGNYFWVVVLLRSLIGPLIVLLCFYSLNFKFYL</sequence>
<name>A0A251PMC1_PRUPE</name>
<evidence type="ECO:0000313" key="2">
    <source>
        <dbReference type="EMBL" id="ONI12704.1"/>
    </source>
</evidence>
<keyword evidence="1" id="KW-0472">Membrane</keyword>
<proteinExistence type="predicted"/>
<evidence type="ECO:0000256" key="1">
    <source>
        <dbReference type="SAM" id="Phobius"/>
    </source>
</evidence>
<reference evidence="2 3" key="1">
    <citation type="journal article" date="2013" name="Nat. Genet.">
        <title>The high-quality draft genome of peach (Prunus persica) identifies unique patterns of genetic diversity, domestication and genome evolution.</title>
        <authorList>
            <consortium name="International Peach Genome Initiative"/>
            <person name="Verde I."/>
            <person name="Abbott A.G."/>
            <person name="Scalabrin S."/>
            <person name="Jung S."/>
            <person name="Shu S."/>
            <person name="Marroni F."/>
            <person name="Zhebentyayeva T."/>
            <person name="Dettori M.T."/>
            <person name="Grimwood J."/>
            <person name="Cattonaro F."/>
            <person name="Zuccolo A."/>
            <person name="Rossini L."/>
            <person name="Jenkins J."/>
            <person name="Vendramin E."/>
            <person name="Meisel L.A."/>
            <person name="Decroocq V."/>
            <person name="Sosinski B."/>
            <person name="Prochnik S."/>
            <person name="Mitros T."/>
            <person name="Policriti A."/>
            <person name="Cipriani G."/>
            <person name="Dondini L."/>
            <person name="Ficklin S."/>
            <person name="Goodstein D.M."/>
            <person name="Xuan P."/>
            <person name="Del Fabbro C."/>
            <person name="Aramini V."/>
            <person name="Copetti D."/>
            <person name="Gonzalez S."/>
            <person name="Horner D.S."/>
            <person name="Falchi R."/>
            <person name="Lucas S."/>
            <person name="Mica E."/>
            <person name="Maldonado J."/>
            <person name="Lazzari B."/>
            <person name="Bielenberg D."/>
            <person name="Pirona R."/>
            <person name="Miculan M."/>
            <person name="Barakat A."/>
            <person name="Testolin R."/>
            <person name="Stella A."/>
            <person name="Tartarini S."/>
            <person name="Tonutti P."/>
            <person name="Arus P."/>
            <person name="Orellana A."/>
            <person name="Wells C."/>
            <person name="Main D."/>
            <person name="Vizzotto G."/>
            <person name="Silva H."/>
            <person name="Salamini F."/>
            <person name="Schmutz J."/>
            <person name="Morgante M."/>
            <person name="Rokhsar D.S."/>
        </authorList>
    </citation>
    <scope>NUCLEOTIDE SEQUENCE [LARGE SCALE GENOMIC DNA]</scope>
    <source>
        <strain evidence="3">cv. Nemared</strain>
    </source>
</reference>
<organism evidence="2 3">
    <name type="scientific">Prunus persica</name>
    <name type="common">Peach</name>
    <name type="synonym">Amygdalus persica</name>
    <dbReference type="NCBI Taxonomy" id="3760"/>
    <lineage>
        <taxon>Eukaryota</taxon>
        <taxon>Viridiplantae</taxon>
        <taxon>Streptophyta</taxon>
        <taxon>Embryophyta</taxon>
        <taxon>Tracheophyta</taxon>
        <taxon>Spermatophyta</taxon>
        <taxon>Magnoliopsida</taxon>
        <taxon>eudicotyledons</taxon>
        <taxon>Gunneridae</taxon>
        <taxon>Pentapetalae</taxon>
        <taxon>rosids</taxon>
        <taxon>fabids</taxon>
        <taxon>Rosales</taxon>
        <taxon>Rosaceae</taxon>
        <taxon>Amygdaloideae</taxon>
        <taxon>Amygdaleae</taxon>
        <taxon>Prunus</taxon>
    </lineage>
</organism>
<evidence type="ECO:0000313" key="3">
    <source>
        <dbReference type="Proteomes" id="UP000006882"/>
    </source>
</evidence>
<dbReference type="AlphaFoldDB" id="A0A251PMC1"/>
<keyword evidence="1" id="KW-1133">Transmembrane helix</keyword>
<feature type="transmembrane region" description="Helical" evidence="1">
    <location>
        <begin position="38"/>
        <end position="61"/>
    </location>
</feature>
<dbReference type="Proteomes" id="UP000006882">
    <property type="component" value="Chromosome G4"/>
</dbReference>
<accession>A0A251PMC1</accession>
<protein>
    <submittedName>
        <fullName evidence="2">Uncharacterized protein</fullName>
    </submittedName>
</protein>
<dbReference type="Gramene" id="ONI12704">
    <property type="protein sequence ID" value="ONI12704"/>
    <property type="gene ID" value="PRUPE_4G179700"/>
</dbReference>
<dbReference type="EMBL" id="CM007654">
    <property type="protein sequence ID" value="ONI12704.1"/>
    <property type="molecule type" value="Genomic_DNA"/>
</dbReference>
<gene>
    <name evidence="2" type="ORF">PRUPE_4G179700</name>
</gene>
<keyword evidence="1" id="KW-0812">Transmembrane</keyword>